<evidence type="ECO:0000256" key="18">
    <source>
        <dbReference type="HAMAP-Rule" id="MF_01966"/>
    </source>
</evidence>
<dbReference type="InterPro" id="IPR029056">
    <property type="entry name" value="Ribokinase-like"/>
</dbReference>
<dbReference type="EMBL" id="AP024819">
    <property type="protein sequence ID" value="BCZ19765.1"/>
    <property type="molecule type" value="Genomic_DNA"/>
</dbReference>
<dbReference type="PANTHER" id="PTHR12592:SF0">
    <property type="entry name" value="ATP-DEPENDENT (S)-NAD(P)H-HYDRATE DEHYDRATASE"/>
    <property type="match status" value="1"/>
</dbReference>
<feature type="binding site" evidence="18">
    <location>
        <begin position="119"/>
        <end position="125"/>
    </location>
    <ligand>
        <name>(6S)-NADPHX</name>
        <dbReference type="ChEBI" id="CHEBI:64076"/>
    </ligand>
</feature>
<keyword evidence="8 17" id="KW-0521">NADP</keyword>
<dbReference type="InterPro" id="IPR017953">
    <property type="entry name" value="Carbohydrate_kinase_pred_CS"/>
</dbReference>
<dbReference type="InterPro" id="IPR036652">
    <property type="entry name" value="YjeF_N_dom_sf"/>
</dbReference>
<dbReference type="InterPro" id="IPR000631">
    <property type="entry name" value="CARKD"/>
</dbReference>
<dbReference type="Gene3D" id="3.40.1190.20">
    <property type="match status" value="1"/>
</dbReference>
<comment type="catalytic activity">
    <reaction evidence="2 18 19">
        <text>(6R)-NADPHX = (6S)-NADPHX</text>
        <dbReference type="Rhea" id="RHEA:32227"/>
        <dbReference type="ChEBI" id="CHEBI:64076"/>
        <dbReference type="ChEBI" id="CHEBI:64077"/>
        <dbReference type="EC" id="5.1.99.6"/>
    </reaction>
</comment>
<dbReference type="InterPro" id="IPR030677">
    <property type="entry name" value="Nnr"/>
</dbReference>
<comment type="similarity">
    <text evidence="4 19">In the C-terminal section; belongs to the NnrD/CARKD family.</text>
</comment>
<evidence type="ECO:0000256" key="14">
    <source>
        <dbReference type="ARBA" id="ARBA00025153"/>
    </source>
</evidence>
<protein>
    <recommendedName>
        <fullName evidence="19">Bifunctional NAD(P)H-hydrate repair enzyme</fullName>
    </recommendedName>
    <alternativeName>
        <fullName evidence="19">Nicotinamide nucleotide repair protein</fullName>
    </alternativeName>
    <domain>
        <recommendedName>
            <fullName evidence="19">ADP-dependent (S)-NAD(P)H-hydrate dehydratase</fullName>
            <ecNumber evidence="19">4.2.1.136</ecNumber>
        </recommendedName>
        <alternativeName>
            <fullName evidence="19">ADP-dependent NAD(P)HX dehydratase</fullName>
        </alternativeName>
    </domain>
    <domain>
        <recommendedName>
            <fullName evidence="19">NAD(P)H-hydrate epimerase</fullName>
            <ecNumber evidence="19">5.1.99.6</ecNumber>
        </recommendedName>
    </domain>
</protein>
<dbReference type="PIRSF" id="PIRSF017184">
    <property type="entry name" value="Nnr"/>
    <property type="match status" value="1"/>
</dbReference>
<dbReference type="PROSITE" id="PS51383">
    <property type="entry name" value="YJEF_C_3"/>
    <property type="match status" value="1"/>
</dbReference>
<dbReference type="EC" id="5.1.99.6" evidence="19"/>
<sequence length="463" mass="49593">MQNLYENTQELDNRACALYGLESSLLMENAATSLYHEVVQRAKGLKKILIVCGGGDNGGDGYALARHLSDYEVQILSVKEPKSALCQIQYQRALASHIEVLPHLELCQSPEIVIDCLFGSGFKGALSQELQDLIHALNALDALKIACDVPSGLDSQGFIENIAFRADVCVAMGALKSGLFSDYAKDFVGEVVVGDLGVGRGLYEAESPLFLLEKSDLVLPLRFKQNTHKGYFGHVGVVVGAHCGAGFLSAKSALAFGAGLVSVLGAPELQHTKPHEIMYAPTIPKQISAFALGMGLEGLPENLEQMLELAPCVLDAGVFYERGLLGVLDKPYQMVLTPHPKEFLSLLNMLGYEVELPELLRFKLKWAHEFSQAYPHVVLLLKGANPIIAYSGQMYINPLGSSALAKAGSGDVLSGMVAALLAQGYSPLDATINASLAHAIAGSLKPTSYALTPQKLIDNLATL</sequence>
<dbReference type="Pfam" id="PF01256">
    <property type="entry name" value="Carb_kinase"/>
    <property type="match status" value="1"/>
</dbReference>
<comment type="cofactor">
    <cofactor evidence="18 19">
        <name>K(+)</name>
        <dbReference type="ChEBI" id="CHEBI:29103"/>
    </cofactor>
    <text evidence="18 19">Binds 1 potassium ion per subunit.</text>
</comment>
<comment type="similarity">
    <text evidence="17">Belongs to the NnrD/CARKD family.</text>
</comment>
<keyword evidence="12 17" id="KW-0456">Lyase</keyword>
<comment type="similarity">
    <text evidence="18">Belongs to the NnrE/AIBP family.</text>
</comment>
<dbReference type="HAMAP" id="MF_01965">
    <property type="entry name" value="NADHX_dehydratase"/>
    <property type="match status" value="1"/>
</dbReference>
<comment type="subunit">
    <text evidence="17">Homotetramer.</text>
</comment>
<evidence type="ECO:0000256" key="19">
    <source>
        <dbReference type="PIRNR" id="PIRNR017184"/>
    </source>
</evidence>
<dbReference type="PROSITE" id="PS01050">
    <property type="entry name" value="YJEF_C_2"/>
    <property type="match status" value="1"/>
</dbReference>
<keyword evidence="5 18" id="KW-0479">Metal-binding</keyword>
<evidence type="ECO:0000256" key="9">
    <source>
        <dbReference type="ARBA" id="ARBA00022958"/>
    </source>
</evidence>
<evidence type="ECO:0000256" key="15">
    <source>
        <dbReference type="ARBA" id="ARBA00048238"/>
    </source>
</evidence>
<name>A0ABM7SHA9_9HELI</name>
<feature type="binding site" evidence="17">
    <location>
        <position position="411"/>
    </location>
    <ligand>
        <name>(6S)-NADPHX</name>
        <dbReference type="ChEBI" id="CHEBI:64076"/>
    </ligand>
</feature>
<feature type="binding site" evidence="17">
    <location>
        <position position="410"/>
    </location>
    <ligand>
        <name>AMP</name>
        <dbReference type="ChEBI" id="CHEBI:456215"/>
    </ligand>
</feature>
<dbReference type="PANTHER" id="PTHR12592">
    <property type="entry name" value="ATP-DEPENDENT (S)-NAD(P)H-HYDRATE DEHYDRATASE FAMILY MEMBER"/>
    <property type="match status" value="1"/>
</dbReference>
<evidence type="ECO:0000256" key="6">
    <source>
        <dbReference type="ARBA" id="ARBA00022741"/>
    </source>
</evidence>
<keyword evidence="11 18" id="KW-0413">Isomerase</keyword>
<evidence type="ECO:0000256" key="11">
    <source>
        <dbReference type="ARBA" id="ARBA00023235"/>
    </source>
</evidence>
<comment type="catalytic activity">
    <reaction evidence="1 18 19">
        <text>(6R)-NADHX = (6S)-NADHX</text>
        <dbReference type="Rhea" id="RHEA:32215"/>
        <dbReference type="ChEBI" id="CHEBI:64074"/>
        <dbReference type="ChEBI" id="CHEBI:64075"/>
        <dbReference type="EC" id="5.1.99.6"/>
    </reaction>
</comment>
<keyword evidence="13" id="KW-0511">Multifunctional enzyme</keyword>
<evidence type="ECO:0000256" key="4">
    <source>
        <dbReference type="ARBA" id="ARBA00009524"/>
    </source>
</evidence>
<dbReference type="Proteomes" id="UP000826146">
    <property type="component" value="Chromosome"/>
</dbReference>
<evidence type="ECO:0000256" key="10">
    <source>
        <dbReference type="ARBA" id="ARBA00023027"/>
    </source>
</evidence>
<dbReference type="InterPro" id="IPR004443">
    <property type="entry name" value="YjeF_N_dom"/>
</dbReference>
<evidence type="ECO:0000256" key="12">
    <source>
        <dbReference type="ARBA" id="ARBA00023239"/>
    </source>
</evidence>
<dbReference type="Gene3D" id="3.40.50.10260">
    <property type="entry name" value="YjeF N-terminal domain"/>
    <property type="match status" value="1"/>
</dbReference>
<keyword evidence="10 17" id="KW-0520">NAD</keyword>
<evidence type="ECO:0000256" key="1">
    <source>
        <dbReference type="ARBA" id="ARBA00000013"/>
    </source>
</evidence>
<comment type="catalytic activity">
    <reaction evidence="16 17 19">
        <text>(6S)-NADPHX + ADP = AMP + phosphate + NADPH + H(+)</text>
        <dbReference type="Rhea" id="RHEA:32235"/>
        <dbReference type="ChEBI" id="CHEBI:15378"/>
        <dbReference type="ChEBI" id="CHEBI:43474"/>
        <dbReference type="ChEBI" id="CHEBI:57783"/>
        <dbReference type="ChEBI" id="CHEBI:64076"/>
        <dbReference type="ChEBI" id="CHEBI:456215"/>
        <dbReference type="ChEBI" id="CHEBI:456216"/>
        <dbReference type="EC" id="4.2.1.136"/>
    </reaction>
</comment>
<comment type="cofactor">
    <cofactor evidence="17">
        <name>Mg(2+)</name>
        <dbReference type="ChEBI" id="CHEBI:18420"/>
    </cofactor>
</comment>
<feature type="domain" description="YjeF N-terminal" evidence="21">
    <location>
        <begin position="8"/>
        <end position="204"/>
    </location>
</feature>
<comment type="function">
    <text evidence="17">Catalyzes the dehydration of the S-form of NAD(P)HX at the expense of ADP, which is converted to AMP. Together with NAD(P)HX epimerase, which catalyzes the epimerization of the S- and R-forms, the enzyme allows the repair of both epimers of NAD(P)HX, a damaged form of NAD(P)H that is a result of enzymatic or heat-dependent hydration.</text>
</comment>
<dbReference type="CDD" id="cd01171">
    <property type="entry name" value="YXKO-related"/>
    <property type="match status" value="1"/>
</dbReference>
<evidence type="ECO:0000256" key="3">
    <source>
        <dbReference type="ARBA" id="ARBA00006001"/>
    </source>
</evidence>
<comment type="similarity">
    <text evidence="3 19">In the N-terminal section; belongs to the NnrE/AIBP family.</text>
</comment>
<proteinExistence type="inferred from homology"/>
<comment type="function">
    <text evidence="18">Catalyzes the epimerization of the S- and R-forms of NAD(P)HX, a damaged form of NAD(P)H that is a result of enzymatic or heat-dependent hydration. This is a prerequisite for the S-specific NAD(P)H-hydrate dehydratase to allow the repair of both epimers of NAD(P)HX.</text>
</comment>
<comment type="catalytic activity">
    <reaction evidence="15 17 19">
        <text>(6S)-NADHX + ADP = AMP + phosphate + NADH + H(+)</text>
        <dbReference type="Rhea" id="RHEA:32223"/>
        <dbReference type="ChEBI" id="CHEBI:15378"/>
        <dbReference type="ChEBI" id="CHEBI:43474"/>
        <dbReference type="ChEBI" id="CHEBI:57945"/>
        <dbReference type="ChEBI" id="CHEBI:64074"/>
        <dbReference type="ChEBI" id="CHEBI:456215"/>
        <dbReference type="ChEBI" id="CHEBI:456216"/>
        <dbReference type="EC" id="4.2.1.136"/>
    </reaction>
</comment>
<evidence type="ECO:0000313" key="22">
    <source>
        <dbReference type="EMBL" id="BCZ19765.1"/>
    </source>
</evidence>
<feature type="binding site" evidence="17">
    <location>
        <position position="245"/>
    </location>
    <ligand>
        <name>(6S)-NADPHX</name>
        <dbReference type="ChEBI" id="CHEBI:64076"/>
    </ligand>
</feature>
<feature type="binding site" evidence="17">
    <location>
        <position position="295"/>
    </location>
    <ligand>
        <name>(6S)-NADPHX</name>
        <dbReference type="ChEBI" id="CHEBI:64076"/>
    </ligand>
</feature>
<reference evidence="22 23" key="1">
    <citation type="submission" date="2021-07" db="EMBL/GenBank/DDBJ databases">
        <title>Novel Helicobacter sp. Isolated from a cat.</title>
        <authorList>
            <person name="Rimbara E."/>
            <person name="Suzuki M."/>
        </authorList>
    </citation>
    <scope>NUCLEOTIDE SEQUENCE [LARGE SCALE GENOMIC DNA]</scope>
    <source>
        <strain evidence="23">NHP19-012</strain>
    </source>
</reference>
<evidence type="ECO:0000259" key="20">
    <source>
        <dbReference type="PROSITE" id="PS51383"/>
    </source>
</evidence>
<comment type="function">
    <text evidence="14 19">Bifunctional enzyme that catalyzes the epimerization of the S- and R-forms of NAD(P)HX and the dehydration of the S-form of NAD(P)HX at the expense of ADP, which is converted to AMP. This allows the repair of both epimers of NAD(P)HX, a damaged form of NAD(P)H that is a result of enzymatic or heat-dependent hydration.</text>
</comment>
<feature type="binding site" evidence="18">
    <location>
        <position position="115"/>
    </location>
    <ligand>
        <name>K(+)</name>
        <dbReference type="ChEBI" id="CHEBI:29103"/>
    </ligand>
</feature>
<keyword evidence="7 17" id="KW-0067">ATP-binding</keyword>
<evidence type="ECO:0000256" key="5">
    <source>
        <dbReference type="ARBA" id="ARBA00022723"/>
    </source>
</evidence>
<feature type="domain" description="YjeF C-terminal" evidence="20">
    <location>
        <begin position="212"/>
        <end position="463"/>
    </location>
</feature>
<evidence type="ECO:0000256" key="16">
    <source>
        <dbReference type="ARBA" id="ARBA00049209"/>
    </source>
</evidence>
<dbReference type="NCBIfam" id="TIGR00196">
    <property type="entry name" value="yjeF_cterm"/>
    <property type="match status" value="1"/>
</dbReference>
<dbReference type="SUPFAM" id="SSF64153">
    <property type="entry name" value="YjeF N-terminal domain-like"/>
    <property type="match status" value="1"/>
</dbReference>
<feature type="binding site" evidence="18">
    <location>
        <begin position="56"/>
        <end position="60"/>
    </location>
    <ligand>
        <name>(6S)-NADPHX</name>
        <dbReference type="ChEBI" id="CHEBI:64076"/>
    </ligand>
</feature>
<dbReference type="SUPFAM" id="SSF53613">
    <property type="entry name" value="Ribokinase-like"/>
    <property type="match status" value="1"/>
</dbReference>
<keyword evidence="23" id="KW-1185">Reference proteome</keyword>
<evidence type="ECO:0000256" key="17">
    <source>
        <dbReference type="HAMAP-Rule" id="MF_01965"/>
    </source>
</evidence>
<dbReference type="NCBIfam" id="TIGR00197">
    <property type="entry name" value="yjeF_nterm"/>
    <property type="match status" value="1"/>
</dbReference>
<feature type="binding site" evidence="18">
    <location>
        <position position="151"/>
    </location>
    <ligand>
        <name>K(+)</name>
        <dbReference type="ChEBI" id="CHEBI:29103"/>
    </ligand>
</feature>
<comment type="caution">
    <text evidence="17">Lacks conserved residue(s) required for the propagation of feature annotation.</text>
</comment>
<evidence type="ECO:0000256" key="8">
    <source>
        <dbReference type="ARBA" id="ARBA00022857"/>
    </source>
</evidence>
<evidence type="ECO:0000256" key="2">
    <source>
        <dbReference type="ARBA" id="ARBA00000909"/>
    </source>
</evidence>
<dbReference type="EC" id="4.2.1.136" evidence="19"/>
<evidence type="ECO:0000256" key="7">
    <source>
        <dbReference type="ARBA" id="ARBA00022840"/>
    </source>
</evidence>
<dbReference type="PROSITE" id="PS51385">
    <property type="entry name" value="YJEF_N"/>
    <property type="match status" value="1"/>
</dbReference>
<accession>A0ABM7SHA9</accession>
<dbReference type="HAMAP" id="MF_01966">
    <property type="entry name" value="NADHX_epimerase"/>
    <property type="match status" value="1"/>
</dbReference>
<evidence type="ECO:0000313" key="23">
    <source>
        <dbReference type="Proteomes" id="UP000826146"/>
    </source>
</evidence>
<evidence type="ECO:0000256" key="13">
    <source>
        <dbReference type="ARBA" id="ARBA00023268"/>
    </source>
</evidence>
<feature type="binding site" evidence="18">
    <location>
        <position position="57"/>
    </location>
    <ligand>
        <name>K(+)</name>
        <dbReference type="ChEBI" id="CHEBI:29103"/>
    </ligand>
</feature>
<keyword evidence="9 18" id="KW-0630">Potassium</keyword>
<keyword evidence="6 17" id="KW-0547">Nucleotide-binding</keyword>
<organism evidence="22 23">
    <name type="scientific">Helicobacter gastrofelis</name>
    <dbReference type="NCBI Taxonomy" id="2849642"/>
    <lineage>
        <taxon>Bacteria</taxon>
        <taxon>Pseudomonadati</taxon>
        <taxon>Campylobacterota</taxon>
        <taxon>Epsilonproteobacteria</taxon>
        <taxon>Campylobacterales</taxon>
        <taxon>Helicobacteraceae</taxon>
        <taxon>Helicobacter</taxon>
    </lineage>
</organism>
<feature type="binding site" evidence="17">
    <location>
        <position position="339"/>
    </location>
    <ligand>
        <name>(6S)-NADPHX</name>
        <dbReference type="ChEBI" id="CHEBI:64076"/>
    </ligand>
</feature>
<dbReference type="RefSeq" id="WP_221271627.1">
    <property type="nucleotide sequence ID" value="NZ_AP024819.1"/>
</dbReference>
<dbReference type="Pfam" id="PF03853">
    <property type="entry name" value="YjeF_N"/>
    <property type="match status" value="1"/>
</dbReference>
<gene>
    <name evidence="17" type="primary">nnrD</name>
    <name evidence="18" type="synonym">nnrE</name>
    <name evidence="22" type="ORF">NHP190012_14070</name>
</gene>
<evidence type="ECO:0000259" key="21">
    <source>
        <dbReference type="PROSITE" id="PS51385"/>
    </source>
</evidence>
<feature type="binding site" evidence="18">
    <location>
        <position position="148"/>
    </location>
    <ligand>
        <name>(6S)-NADPHX</name>
        <dbReference type="ChEBI" id="CHEBI:64076"/>
    </ligand>
</feature>